<sequence>MTNLAYHKREISVFGGAQLRPNIHIDDMVDAYLVYYALQKKR</sequence>
<evidence type="ECO:0000313" key="2">
    <source>
        <dbReference type="Proteomes" id="UP000012117"/>
    </source>
</evidence>
<name>M7AA60_LEPIR</name>
<comment type="caution">
    <text evidence="1">The sequence shown here is derived from an EMBL/GenBank/DDBJ whole genome shotgun (WGS) entry which is preliminary data.</text>
</comment>
<evidence type="ECO:0000313" key="1">
    <source>
        <dbReference type="EMBL" id="EMP07684.1"/>
    </source>
</evidence>
<dbReference type="Proteomes" id="UP000012117">
    <property type="component" value="Unassembled WGS sequence"/>
</dbReference>
<dbReference type="BioCyc" id="LINT1193029:G11R4-5260-MONOMER"/>
<accession>M7AA60</accession>
<dbReference type="EMBL" id="AKWN02000210">
    <property type="protein sequence ID" value="EMP07684.1"/>
    <property type="molecule type" value="Genomic_DNA"/>
</dbReference>
<dbReference type="AlphaFoldDB" id="M7AA60"/>
<proteinExistence type="predicted"/>
<reference evidence="1 2" key="1">
    <citation type="submission" date="2013-01" db="EMBL/GenBank/DDBJ databases">
        <authorList>
            <person name="Harkins D.M."/>
            <person name="Durkin A.S."/>
            <person name="Brinkac L.M."/>
            <person name="Haft D.H."/>
            <person name="Selengut J.D."/>
            <person name="Sanka R."/>
            <person name="DePew J."/>
            <person name="Purushe J."/>
            <person name="Picardeau M."/>
            <person name="Werts C."/>
            <person name="Goarant C."/>
            <person name="Vinetz J.M."/>
            <person name="Sutton G.G."/>
            <person name="Nierman W.C."/>
            <person name="Fouts D.E."/>
        </authorList>
    </citation>
    <scope>NUCLEOTIDE SEQUENCE [LARGE SCALE GENOMIC DNA]</scope>
    <source>
        <strain evidence="1 2">200701872</strain>
    </source>
</reference>
<protein>
    <submittedName>
        <fullName evidence="1">Uncharacterized protein</fullName>
    </submittedName>
</protein>
<gene>
    <name evidence="1" type="ORF">LEP1GSC124_5483</name>
</gene>
<organism evidence="1 2">
    <name type="scientific">Leptospira interrogans serovar Pyrogenes str. 200701872</name>
    <dbReference type="NCBI Taxonomy" id="1193029"/>
    <lineage>
        <taxon>Bacteria</taxon>
        <taxon>Pseudomonadati</taxon>
        <taxon>Spirochaetota</taxon>
        <taxon>Spirochaetia</taxon>
        <taxon>Leptospirales</taxon>
        <taxon>Leptospiraceae</taxon>
        <taxon>Leptospira</taxon>
    </lineage>
</organism>